<accession>A0A5C6VGB3</accession>
<comment type="caution">
    <text evidence="1">The sequence shown here is derived from an EMBL/GenBank/DDBJ whole genome shotgun (WGS) entry which is preliminary data.</text>
</comment>
<dbReference type="Proteomes" id="UP000321776">
    <property type="component" value="Unassembled WGS sequence"/>
</dbReference>
<dbReference type="SUPFAM" id="SSF69047">
    <property type="entry name" value="Hypothetical protein YjbJ"/>
    <property type="match status" value="1"/>
</dbReference>
<name>A0A5C6VGB3_9BURK</name>
<protein>
    <submittedName>
        <fullName evidence="1">CsbD family protein</fullName>
    </submittedName>
</protein>
<reference evidence="1 2" key="1">
    <citation type="journal article" date="2018" name="Int. J. Syst. Evol. Microbiol.">
        <title>Paraburkholderia azotifigens sp. nov., a nitrogen-fixing bacterium isolated from paddy soil.</title>
        <authorList>
            <person name="Choi G.M."/>
            <person name="Im W.T."/>
        </authorList>
    </citation>
    <scope>NUCLEOTIDE SEQUENCE [LARGE SCALE GENOMIC DNA]</scope>
    <source>
        <strain evidence="1 2">NF 2-5-3</strain>
    </source>
</reference>
<dbReference type="EMBL" id="VOQS01000003">
    <property type="protein sequence ID" value="TXC82428.1"/>
    <property type="molecule type" value="Genomic_DNA"/>
</dbReference>
<dbReference type="RefSeq" id="WP_054925086.1">
    <property type="nucleotide sequence ID" value="NZ_VOQS01000003.1"/>
</dbReference>
<gene>
    <name evidence="1" type="ORF">FRZ40_18270</name>
</gene>
<proteinExistence type="predicted"/>
<dbReference type="InterPro" id="IPR036629">
    <property type="entry name" value="YjbJ_sf"/>
</dbReference>
<evidence type="ECO:0000313" key="1">
    <source>
        <dbReference type="EMBL" id="TXC82428.1"/>
    </source>
</evidence>
<sequence length="58" mass="6351">MNKDQMHGWTKQITGTLRAHIGKVIGNRAFTLKGRVGQVIGKTQASYGSAQARLKKRG</sequence>
<dbReference type="Gene3D" id="1.10.1470.10">
    <property type="entry name" value="YjbJ"/>
    <property type="match status" value="1"/>
</dbReference>
<dbReference type="AlphaFoldDB" id="A0A5C6VGB3"/>
<organism evidence="1 2">
    <name type="scientific">Paraburkholderia azotifigens</name>
    <dbReference type="NCBI Taxonomy" id="2057004"/>
    <lineage>
        <taxon>Bacteria</taxon>
        <taxon>Pseudomonadati</taxon>
        <taxon>Pseudomonadota</taxon>
        <taxon>Betaproteobacteria</taxon>
        <taxon>Burkholderiales</taxon>
        <taxon>Burkholderiaceae</taxon>
        <taxon>Paraburkholderia</taxon>
    </lineage>
</organism>
<evidence type="ECO:0000313" key="2">
    <source>
        <dbReference type="Proteomes" id="UP000321776"/>
    </source>
</evidence>